<keyword evidence="1" id="KW-0812">Transmembrane</keyword>
<reference evidence="2 3" key="1">
    <citation type="submission" date="2020-12" db="EMBL/GenBank/DDBJ databases">
        <title>Hymenobacter sp.</title>
        <authorList>
            <person name="Kim M.K."/>
        </authorList>
    </citation>
    <scope>NUCLEOTIDE SEQUENCE [LARGE SCALE GENOMIC DNA]</scope>
    <source>
        <strain evidence="2 3">BT442</strain>
    </source>
</reference>
<comment type="caution">
    <text evidence="2">The sequence shown here is derived from an EMBL/GenBank/DDBJ whole genome shotgun (WGS) entry which is preliminary data.</text>
</comment>
<dbReference type="Pfam" id="PF13858">
    <property type="entry name" value="DUF4199"/>
    <property type="match status" value="1"/>
</dbReference>
<evidence type="ECO:0000313" key="2">
    <source>
        <dbReference type="EMBL" id="MBH8560572.1"/>
    </source>
</evidence>
<accession>A0ABS0QD00</accession>
<dbReference type="Proteomes" id="UP000625631">
    <property type="component" value="Unassembled WGS sequence"/>
</dbReference>
<keyword evidence="3" id="KW-1185">Reference proteome</keyword>
<evidence type="ECO:0000256" key="1">
    <source>
        <dbReference type="SAM" id="Phobius"/>
    </source>
</evidence>
<feature type="transmembrane region" description="Helical" evidence="1">
    <location>
        <begin position="41"/>
        <end position="57"/>
    </location>
</feature>
<keyword evidence="1" id="KW-1133">Transmembrane helix</keyword>
<evidence type="ECO:0000313" key="3">
    <source>
        <dbReference type="Proteomes" id="UP000625631"/>
    </source>
</evidence>
<dbReference type="InterPro" id="IPR025250">
    <property type="entry name" value="DUF4199"/>
</dbReference>
<feature type="transmembrane region" description="Helical" evidence="1">
    <location>
        <begin position="15"/>
        <end position="34"/>
    </location>
</feature>
<proteinExistence type="predicted"/>
<name>A0ABS0QD00_9BACT</name>
<dbReference type="RefSeq" id="WP_198070092.1">
    <property type="nucleotide sequence ID" value="NZ_JAEDAD010000006.1"/>
</dbReference>
<protein>
    <submittedName>
        <fullName evidence="2">DUF4199 domain-containing protein</fullName>
    </submittedName>
</protein>
<organism evidence="2 3">
    <name type="scientific">Hymenobacter negativus</name>
    <dbReference type="NCBI Taxonomy" id="2795026"/>
    <lineage>
        <taxon>Bacteria</taxon>
        <taxon>Pseudomonadati</taxon>
        <taxon>Bacteroidota</taxon>
        <taxon>Cytophagia</taxon>
        <taxon>Cytophagales</taxon>
        <taxon>Hymenobacteraceae</taxon>
        <taxon>Hymenobacter</taxon>
    </lineage>
</organism>
<sequence>METNATPVTTTSVGLRYGLLTGLISVIFSFILFITHADQSPARWLGLVILIGAMVMAHKTYKQGNGGFMNYSEGLGIGAFMSGVSGVISTAFSVVYMKFIDPEYMGRMADTARANMEAKGGMTDEQIDQGVAMMQKFSTTGWMVLFGVVGSVLGGLLIALIVSAFTKHSKPEFE</sequence>
<keyword evidence="1" id="KW-0472">Membrane</keyword>
<feature type="transmembrane region" description="Helical" evidence="1">
    <location>
        <begin position="142"/>
        <end position="165"/>
    </location>
</feature>
<feature type="transmembrane region" description="Helical" evidence="1">
    <location>
        <begin position="77"/>
        <end position="97"/>
    </location>
</feature>
<gene>
    <name evidence="2" type="ORF">I7X13_21125</name>
</gene>
<dbReference type="EMBL" id="JAEDAE010000017">
    <property type="protein sequence ID" value="MBH8560572.1"/>
    <property type="molecule type" value="Genomic_DNA"/>
</dbReference>